<reference evidence="1 2" key="1">
    <citation type="journal article" date="2013" name="Genome Announc.">
        <title>Draft Genome Sequence of Strain JLT2015T, Belonging to the Family Sphingomonadaceae of the Alphaproteobacteria.</title>
        <authorList>
            <person name="Tang K."/>
            <person name="Liu K."/>
            <person name="Li S."/>
            <person name="Jiao N."/>
        </authorList>
    </citation>
    <scope>NUCLEOTIDE SEQUENCE [LARGE SCALE GENOMIC DNA]</scope>
    <source>
        <strain evidence="1 2">JLT2015</strain>
    </source>
</reference>
<dbReference type="SUPFAM" id="SSF56235">
    <property type="entry name" value="N-terminal nucleophile aminohydrolases (Ntn hydrolases)"/>
    <property type="match status" value="1"/>
</dbReference>
<accession>M2U720</accession>
<keyword evidence="2" id="KW-1185">Reference proteome</keyword>
<evidence type="ECO:0000313" key="1">
    <source>
        <dbReference type="EMBL" id="EMD83807.1"/>
    </source>
</evidence>
<dbReference type="RefSeq" id="WP_008600272.1">
    <property type="nucleotide sequence ID" value="NZ_AMRV01000002.1"/>
</dbReference>
<dbReference type="Gene3D" id="3.40.50.620">
    <property type="entry name" value="HUPs"/>
    <property type="match status" value="1"/>
</dbReference>
<dbReference type="OrthoDB" id="6287162at2"/>
<dbReference type="AlphaFoldDB" id="M2U720"/>
<evidence type="ECO:0000313" key="2">
    <source>
        <dbReference type="Proteomes" id="UP000011717"/>
    </source>
</evidence>
<comment type="caution">
    <text evidence="1">The sequence shown here is derived from an EMBL/GenBank/DDBJ whole genome shotgun (WGS) entry which is preliminary data.</text>
</comment>
<protein>
    <recommendedName>
        <fullName evidence="3">Asparagine synthetase domain-containing protein</fullName>
    </recommendedName>
</protein>
<dbReference type="SUPFAM" id="SSF52402">
    <property type="entry name" value="Adenine nucleotide alpha hydrolases-like"/>
    <property type="match status" value="1"/>
</dbReference>
<gene>
    <name evidence="1" type="ORF">C725_0779</name>
</gene>
<dbReference type="Proteomes" id="UP000011717">
    <property type="component" value="Unassembled WGS sequence"/>
</dbReference>
<name>M2U720_9SPHN</name>
<dbReference type="InterPro" id="IPR029055">
    <property type="entry name" value="Ntn_hydrolases_N"/>
</dbReference>
<proteinExistence type="predicted"/>
<dbReference type="InterPro" id="IPR014729">
    <property type="entry name" value="Rossmann-like_a/b/a_fold"/>
</dbReference>
<sequence length="577" mass="64248">MGGFHLARTPSDDALAAARAQFDRHGFTRYERLDCPPFHGFHAEPIHGGLPTFYRQGDDFVAFAGTLVFDGMLGEPALARLLEAFSFPYGDWDRLRGQFALLVRKAGRTYLLTDFFGAFQLFHTVDDSLFSTSFLAAAGAQERLNFDPQGVYEFAFNVFPTGNDTVLKEVRRLGSRMQIALGEKVERQPVEKLLPARIDDAPMERRAKGTADILRSVVAPYAAHYGDRMQCPLSGGLDSRLALGLLREAGVAPHIYVYGSPGDPDVEIARRIASGEGIHLEIFRKAEHRAISPDEFPEIVERNFHETDALVTDGGLFDNGGNAAARHDRQRGGQLAVSGGCGEVMRNFFYLPDRAMTARALVETFFARFSSGDVANGFDADRFLGNLEAKALAAIGRPGDASPLKRPLIEQLYPRMRCRAFFGREISLVGRQGGYLMPFFDQGLVGDALGIPIAQKNAGRYESAVLRNIDPRLAAYPSSYGYPFTQAPTPGHRWSEFSTRARPVWMRKRSYALRRRLGAVEDEHGGLLTPAFLGRVLDLHFPHMSRFFRMPNIADSGLYRRIATLEYLGRHFEDRVV</sequence>
<dbReference type="EMBL" id="AMRV01000002">
    <property type="protein sequence ID" value="EMD83807.1"/>
    <property type="molecule type" value="Genomic_DNA"/>
</dbReference>
<evidence type="ECO:0008006" key="3">
    <source>
        <dbReference type="Google" id="ProtNLM"/>
    </source>
</evidence>
<organism evidence="1 2">
    <name type="scientific">Pacificimonas flava</name>
    <dbReference type="NCBI Taxonomy" id="1234595"/>
    <lineage>
        <taxon>Bacteria</taxon>
        <taxon>Pseudomonadati</taxon>
        <taxon>Pseudomonadota</taxon>
        <taxon>Alphaproteobacteria</taxon>
        <taxon>Sphingomonadales</taxon>
        <taxon>Sphingosinicellaceae</taxon>
        <taxon>Pacificimonas</taxon>
    </lineage>
</organism>